<dbReference type="EMBL" id="ABCK01000017">
    <property type="protein sequence ID" value="EDM26362.1"/>
    <property type="molecule type" value="Genomic_DNA"/>
</dbReference>
<evidence type="ECO:0000313" key="2">
    <source>
        <dbReference type="Proteomes" id="UP000004947"/>
    </source>
</evidence>
<proteinExistence type="predicted"/>
<sequence>MNYKNNETICNYKAEKLLDLFQISSEDIELIQAAGEEYSESLLGGVS</sequence>
<reference evidence="1 2" key="1">
    <citation type="journal article" date="2010" name="J. Bacteriol.">
        <title>Genome sequence of Lentisphaera araneosa HTCC2155T, the type species of the order Lentisphaerales in the phylum Lentisphaerae.</title>
        <authorList>
            <person name="Thrash J.C."/>
            <person name="Cho J.C."/>
            <person name="Vergin K.L."/>
            <person name="Morris R.M."/>
            <person name="Giovannoni S.J."/>
        </authorList>
    </citation>
    <scope>NUCLEOTIDE SEQUENCE [LARGE SCALE GENOMIC DNA]</scope>
    <source>
        <strain evidence="1 2">HTCC2155</strain>
    </source>
</reference>
<evidence type="ECO:0000313" key="1">
    <source>
        <dbReference type="EMBL" id="EDM26362.1"/>
    </source>
</evidence>
<protein>
    <submittedName>
        <fullName evidence="1">Uncharacterized protein</fullName>
    </submittedName>
</protein>
<keyword evidence="2" id="KW-1185">Reference proteome</keyword>
<gene>
    <name evidence="1" type="ORF">LNTAR_19862</name>
</gene>
<name>A6DPR7_9BACT</name>
<accession>A6DPR7</accession>
<dbReference type="Proteomes" id="UP000004947">
    <property type="component" value="Unassembled WGS sequence"/>
</dbReference>
<dbReference type="RefSeq" id="WP_007279848.1">
    <property type="nucleotide sequence ID" value="NZ_ABCK01000017.1"/>
</dbReference>
<comment type="caution">
    <text evidence="1">The sequence shown here is derived from an EMBL/GenBank/DDBJ whole genome shotgun (WGS) entry which is preliminary data.</text>
</comment>
<dbReference type="STRING" id="313628.LNTAR_19862"/>
<organism evidence="1 2">
    <name type="scientific">Lentisphaera araneosa HTCC2155</name>
    <dbReference type="NCBI Taxonomy" id="313628"/>
    <lineage>
        <taxon>Bacteria</taxon>
        <taxon>Pseudomonadati</taxon>
        <taxon>Lentisphaerota</taxon>
        <taxon>Lentisphaeria</taxon>
        <taxon>Lentisphaerales</taxon>
        <taxon>Lentisphaeraceae</taxon>
        <taxon>Lentisphaera</taxon>
    </lineage>
</organism>
<dbReference type="AlphaFoldDB" id="A6DPR7"/>